<dbReference type="SMART" id="SM00448">
    <property type="entry name" value="REC"/>
    <property type="match status" value="1"/>
</dbReference>
<evidence type="ECO:0000259" key="5">
    <source>
        <dbReference type="PROSITE" id="PS51755"/>
    </source>
</evidence>
<evidence type="ECO:0000256" key="3">
    <source>
        <dbReference type="PROSITE-ProRule" id="PRU01091"/>
    </source>
</evidence>
<dbReference type="PANTHER" id="PTHR48111:SF36">
    <property type="entry name" value="TRANSCRIPTIONAL REGULATORY PROTEIN CUTR"/>
    <property type="match status" value="1"/>
</dbReference>
<dbReference type="SMART" id="SM00862">
    <property type="entry name" value="Trans_reg_C"/>
    <property type="match status" value="1"/>
</dbReference>
<feature type="modified residue" description="4-aspartylphosphate" evidence="2">
    <location>
        <position position="51"/>
    </location>
</feature>
<dbReference type="Pfam" id="PF00072">
    <property type="entry name" value="Response_reg"/>
    <property type="match status" value="1"/>
</dbReference>
<evidence type="ECO:0000256" key="2">
    <source>
        <dbReference type="PROSITE-ProRule" id="PRU00169"/>
    </source>
</evidence>
<dbReference type="InterPro" id="IPR039420">
    <property type="entry name" value="WalR-like"/>
</dbReference>
<dbReference type="InterPro" id="IPR001867">
    <property type="entry name" value="OmpR/PhoB-type_DNA-bd"/>
</dbReference>
<dbReference type="RefSeq" id="WP_033434837.1">
    <property type="nucleotide sequence ID" value="NZ_CP034550.1"/>
</dbReference>
<dbReference type="Gene3D" id="3.40.50.2300">
    <property type="match status" value="1"/>
</dbReference>
<sequence>MRVLVVEDDEEMAHAVATGLRRARMAVDVALDGTGGLERALCTDYDVVVLDRDLPGTHGDDVCAELIAAGCRSRILMLTAAATTEDLVDGLGLGADDYLPKPFDFRALVARIGALARRAHPAVPPVLRHDDLVVDTARRRATRGGRPLGLAPKEFGVLELLLAAGGRAVSAEELLERVWDEATDPFTNAVKITVSRLRAKLGDPPLVETVAKSGYRI</sequence>
<proteinExistence type="predicted"/>
<keyword evidence="1 3" id="KW-0238">DNA-binding</keyword>
<dbReference type="Proteomes" id="UP000325787">
    <property type="component" value="Chromosome"/>
</dbReference>
<dbReference type="SUPFAM" id="SSF52172">
    <property type="entry name" value="CheY-like"/>
    <property type="match status" value="1"/>
</dbReference>
<dbReference type="PANTHER" id="PTHR48111">
    <property type="entry name" value="REGULATOR OF RPOS"/>
    <property type="match status" value="1"/>
</dbReference>
<evidence type="ECO:0000259" key="4">
    <source>
        <dbReference type="PROSITE" id="PS50110"/>
    </source>
</evidence>
<gene>
    <name evidence="6" type="ORF">EKG83_10525</name>
</gene>
<dbReference type="GO" id="GO:0006355">
    <property type="term" value="P:regulation of DNA-templated transcription"/>
    <property type="evidence" value="ECO:0007669"/>
    <property type="project" value="InterPro"/>
</dbReference>
<dbReference type="InterPro" id="IPR001789">
    <property type="entry name" value="Sig_transdc_resp-reg_receiver"/>
</dbReference>
<dbReference type="EMBL" id="CP034550">
    <property type="protein sequence ID" value="QFZ17858.1"/>
    <property type="molecule type" value="Genomic_DNA"/>
</dbReference>
<dbReference type="InterPro" id="IPR036388">
    <property type="entry name" value="WH-like_DNA-bd_sf"/>
</dbReference>
<dbReference type="Pfam" id="PF00486">
    <property type="entry name" value="Trans_reg_C"/>
    <property type="match status" value="1"/>
</dbReference>
<name>A0A5Q0GV29_SACSY</name>
<feature type="DNA-binding region" description="OmpR/PhoB-type" evidence="3">
    <location>
        <begin position="124"/>
        <end position="217"/>
    </location>
</feature>
<accession>A0A5Q0GV29</accession>
<feature type="domain" description="Response regulatory" evidence="4">
    <location>
        <begin position="2"/>
        <end position="116"/>
    </location>
</feature>
<dbReference type="GO" id="GO:0000976">
    <property type="term" value="F:transcription cis-regulatory region binding"/>
    <property type="evidence" value="ECO:0007669"/>
    <property type="project" value="TreeGrafter"/>
</dbReference>
<dbReference type="GO" id="GO:0032993">
    <property type="term" value="C:protein-DNA complex"/>
    <property type="evidence" value="ECO:0007669"/>
    <property type="project" value="TreeGrafter"/>
</dbReference>
<dbReference type="GO" id="GO:0005829">
    <property type="term" value="C:cytosol"/>
    <property type="evidence" value="ECO:0007669"/>
    <property type="project" value="TreeGrafter"/>
</dbReference>
<dbReference type="PROSITE" id="PS50110">
    <property type="entry name" value="RESPONSE_REGULATORY"/>
    <property type="match status" value="1"/>
</dbReference>
<feature type="domain" description="OmpR/PhoB-type" evidence="5">
    <location>
        <begin position="124"/>
        <end position="217"/>
    </location>
</feature>
<evidence type="ECO:0000313" key="7">
    <source>
        <dbReference type="Proteomes" id="UP000325787"/>
    </source>
</evidence>
<dbReference type="GO" id="GO:0000156">
    <property type="term" value="F:phosphorelay response regulator activity"/>
    <property type="evidence" value="ECO:0007669"/>
    <property type="project" value="TreeGrafter"/>
</dbReference>
<evidence type="ECO:0000313" key="6">
    <source>
        <dbReference type="EMBL" id="QFZ17858.1"/>
    </source>
</evidence>
<dbReference type="Gene3D" id="6.10.250.690">
    <property type="match status" value="1"/>
</dbReference>
<dbReference type="Gene3D" id="1.10.10.10">
    <property type="entry name" value="Winged helix-like DNA-binding domain superfamily/Winged helix DNA-binding domain"/>
    <property type="match status" value="1"/>
</dbReference>
<dbReference type="KEGG" id="ssyi:EKG83_10525"/>
<organism evidence="6 7">
    <name type="scientific">Saccharothrix syringae</name>
    <name type="common">Nocardiopsis syringae</name>
    <dbReference type="NCBI Taxonomy" id="103733"/>
    <lineage>
        <taxon>Bacteria</taxon>
        <taxon>Bacillati</taxon>
        <taxon>Actinomycetota</taxon>
        <taxon>Actinomycetes</taxon>
        <taxon>Pseudonocardiales</taxon>
        <taxon>Pseudonocardiaceae</taxon>
        <taxon>Saccharothrix</taxon>
    </lineage>
</organism>
<keyword evidence="7" id="KW-1185">Reference proteome</keyword>
<dbReference type="AlphaFoldDB" id="A0A5Q0GV29"/>
<evidence type="ECO:0000256" key="1">
    <source>
        <dbReference type="ARBA" id="ARBA00023125"/>
    </source>
</evidence>
<dbReference type="OrthoDB" id="9802426at2"/>
<reference evidence="7" key="1">
    <citation type="journal article" date="2021" name="Curr. Microbiol.">
        <title>Complete genome of nocamycin-producing strain Saccharothrix syringae NRRL B-16468 reveals the biosynthetic potential for secondary metabolites.</title>
        <authorList>
            <person name="Mo X."/>
            <person name="Yang S."/>
        </authorList>
    </citation>
    <scope>NUCLEOTIDE SEQUENCE [LARGE SCALE GENOMIC DNA]</scope>
    <source>
        <strain evidence="7">ATCC 51364 / DSM 43886 / JCM 6844 / KCTC 9398 / NBRC 14523 / NRRL B-16468 / INA 2240</strain>
    </source>
</reference>
<dbReference type="CDD" id="cd00383">
    <property type="entry name" value="trans_reg_C"/>
    <property type="match status" value="1"/>
</dbReference>
<protein>
    <submittedName>
        <fullName evidence="6">Response regulator transcription factor</fullName>
    </submittedName>
</protein>
<dbReference type="PROSITE" id="PS51755">
    <property type="entry name" value="OMPR_PHOB"/>
    <property type="match status" value="1"/>
</dbReference>
<dbReference type="InterPro" id="IPR011006">
    <property type="entry name" value="CheY-like_superfamily"/>
</dbReference>
<keyword evidence="2" id="KW-0597">Phosphoprotein</keyword>